<dbReference type="Gene3D" id="2.60.420.10">
    <property type="entry name" value="Maltose phosphorylase, domain 3"/>
    <property type="match status" value="1"/>
</dbReference>
<accession>A0A3G9FYC1</accession>
<dbReference type="SUPFAM" id="SSF48208">
    <property type="entry name" value="Six-hairpin glycosidases"/>
    <property type="match status" value="1"/>
</dbReference>
<dbReference type="EC" id="2.4.1.-" evidence="5"/>
<evidence type="ECO:0000313" key="5">
    <source>
        <dbReference type="EMBL" id="BBF80050.1"/>
    </source>
</evidence>
<sequence length="769" mass="86789">MRLITLTPDSCTLTSATAMPRASGFLWNRKMMLHATCRGFVTAQHMQPEPAKYSHAPVVEGKTFMLPETAHYAHHPGRFVYVRDLVSQRHFSVPHEPVRRAPKTFAFTQHPERLEWSVEQDDLDIRWSLVLPVDEAVELWRLEIRNRVDIERALRIVPYFPVGYMSWMNQGARFDADLNAVIASSVTAYQKIDDYTKNQHLKDKTFLTCDRLPNAFETRREDFEGEGGLSDPDMLRTGLKGGEALYETPAAVLQFDQTLEANETQVWHFVFGPAFDEAEVARLKAAYLGAEAFERVCGEARAYVEQGRGVLTIETPDTHFDAFMNRWLARQVYYHGDTNRLTTDPQTRNYLQDALGMVFVRPQSARESLLYALSKQNADGSMPDGIKLYDGAQFSFINQVPHTDHCVWLFILLEAYLDETDDYAVLDAELDGQSVRARLEAALRWLLKTRDHRRLSYIDQGDWNDPMNMVGWKGKGVSGWLTLAVAYALRLWGRLSGETQPWAAEAEAMNAAMNTHLWDGDWFGRGITDDDVTFGIKRDPEGRLYLNPQSFALLSGAASAVQAERMVQAVAAELETPYGVEMLGPPYTKMREDVGRLTQKSPGVAENGSVYNHAAAFYIYSLTQVKKGEKAFELMRKMLAGVDESDYVQRGQFPVFIPNYYRGDFHAHPRTAGRSSQLFNTGTVAWVYRSLIEGLFGLKGTREGLSVQPCLPPHWTEAKATRLFRGSTYHVTYRRGGTPGLTLNGQPIAGNVLPLPEQPGVFEVEVGLP</sequence>
<evidence type="ECO:0000256" key="2">
    <source>
        <dbReference type="ARBA" id="ARBA00022679"/>
    </source>
</evidence>
<feature type="domain" description="Glycosyl hydrolase 94 catalytic" evidence="4">
    <location>
        <begin position="312"/>
        <end position="697"/>
    </location>
</feature>
<feature type="domain" description="Glycosyl hydrolase 94 supersandwich" evidence="3">
    <location>
        <begin position="75"/>
        <end position="287"/>
    </location>
</feature>
<name>A0A3G9FYC1_9CAUL</name>
<dbReference type="GO" id="GO:0005975">
    <property type="term" value="P:carbohydrate metabolic process"/>
    <property type="evidence" value="ECO:0007669"/>
    <property type="project" value="InterPro"/>
</dbReference>
<evidence type="ECO:0000313" key="6">
    <source>
        <dbReference type="Proteomes" id="UP000278756"/>
    </source>
</evidence>
<evidence type="ECO:0000259" key="4">
    <source>
        <dbReference type="Pfam" id="PF17167"/>
    </source>
</evidence>
<organism evidence="5 6">
    <name type="scientific">Asticcacaulis excentricus</name>
    <dbReference type="NCBI Taxonomy" id="78587"/>
    <lineage>
        <taxon>Bacteria</taxon>
        <taxon>Pseudomonadati</taxon>
        <taxon>Pseudomonadota</taxon>
        <taxon>Alphaproteobacteria</taxon>
        <taxon>Caulobacterales</taxon>
        <taxon>Caulobacteraceae</taxon>
        <taxon>Asticcacaulis</taxon>
    </lineage>
</organism>
<dbReference type="EMBL" id="AP018827">
    <property type="protein sequence ID" value="BBF80050.1"/>
    <property type="molecule type" value="Genomic_DNA"/>
</dbReference>
<proteinExistence type="predicted"/>
<gene>
    <name evidence="5" type="ORF">EM6_0628</name>
</gene>
<dbReference type="InterPro" id="IPR011013">
    <property type="entry name" value="Gal_mutarotase_sf_dom"/>
</dbReference>
<dbReference type="InterPro" id="IPR010383">
    <property type="entry name" value="Glyco_hydrolase_94_b-supersand"/>
</dbReference>
<reference evidence="6" key="1">
    <citation type="journal article" date="2017" name="Biotechnol. Biofuels">
        <title>Evaluation of environmental bacterial communities as a factor affecting the growth of duckweed Lemna minor.</title>
        <authorList>
            <person name="Ishizawa H."/>
            <person name="Kuroda M."/>
            <person name="Morikawa M."/>
            <person name="Ike M."/>
        </authorList>
    </citation>
    <scope>NUCLEOTIDE SEQUENCE [LARGE SCALE GENOMIC DNA]</scope>
    <source>
        <strain evidence="6">M6</strain>
    </source>
</reference>
<dbReference type="InterPro" id="IPR037018">
    <property type="entry name" value="GH65_N"/>
</dbReference>
<dbReference type="PANTHER" id="PTHR37469:SF2">
    <property type="entry name" value="CELLOBIONIC ACID PHOSPHORYLASE"/>
    <property type="match status" value="1"/>
</dbReference>
<dbReference type="Gene3D" id="2.70.98.40">
    <property type="entry name" value="Glycoside hydrolase, family 65, N-terminal domain"/>
    <property type="match status" value="1"/>
</dbReference>
<keyword evidence="2 5" id="KW-0808">Transferase</keyword>
<dbReference type="InterPro" id="IPR012341">
    <property type="entry name" value="6hp_glycosidase-like_sf"/>
</dbReference>
<dbReference type="Pfam" id="PF06165">
    <property type="entry name" value="GH94_b-supersand"/>
    <property type="match status" value="1"/>
</dbReference>
<dbReference type="Gene3D" id="1.50.10.10">
    <property type="match status" value="1"/>
</dbReference>
<evidence type="ECO:0000259" key="3">
    <source>
        <dbReference type="Pfam" id="PF06165"/>
    </source>
</evidence>
<dbReference type="GO" id="GO:0016757">
    <property type="term" value="F:glycosyltransferase activity"/>
    <property type="evidence" value="ECO:0007669"/>
    <property type="project" value="UniProtKB-KW"/>
</dbReference>
<keyword evidence="1 5" id="KW-0328">Glycosyltransferase</keyword>
<protein>
    <submittedName>
        <fullName evidence="5">Cyclic beta-1,2-glucan synthase</fullName>
        <ecNumber evidence="5">2.4.1.-</ecNumber>
    </submittedName>
</protein>
<dbReference type="GO" id="GO:0030246">
    <property type="term" value="F:carbohydrate binding"/>
    <property type="evidence" value="ECO:0007669"/>
    <property type="project" value="InterPro"/>
</dbReference>
<reference evidence="6" key="2">
    <citation type="journal article" date="2017" name="Plant Physiol. Biochem.">
        <title>Differential oxidative and antioxidative response of duckweed Lemna minor toward plant growth promoting/inhibiting bacteria.</title>
        <authorList>
            <person name="Ishizawa H."/>
            <person name="Kuroda M."/>
            <person name="Morikawa M."/>
            <person name="Ike M."/>
        </authorList>
    </citation>
    <scope>NUCLEOTIDE SEQUENCE [LARGE SCALE GENOMIC DNA]</scope>
    <source>
        <strain evidence="6">M6</strain>
    </source>
</reference>
<dbReference type="PANTHER" id="PTHR37469">
    <property type="entry name" value="CELLOBIONIC ACID PHOSPHORYLASE-RELATED"/>
    <property type="match status" value="1"/>
</dbReference>
<dbReference type="InterPro" id="IPR033432">
    <property type="entry name" value="GH94_catalytic"/>
</dbReference>
<evidence type="ECO:0000256" key="1">
    <source>
        <dbReference type="ARBA" id="ARBA00022676"/>
    </source>
</evidence>
<dbReference type="RefSeq" id="WP_126420291.1">
    <property type="nucleotide sequence ID" value="NZ_AP018827.1"/>
</dbReference>
<dbReference type="SUPFAM" id="SSF74650">
    <property type="entry name" value="Galactose mutarotase-like"/>
    <property type="match status" value="1"/>
</dbReference>
<dbReference type="Proteomes" id="UP000278756">
    <property type="component" value="Chromosome 1"/>
</dbReference>
<dbReference type="OrthoDB" id="9769991at2"/>
<dbReference type="InterPro" id="IPR052047">
    <property type="entry name" value="GH94_Enzymes"/>
</dbReference>
<dbReference type="Pfam" id="PF17167">
    <property type="entry name" value="Glyco_hydro_94"/>
    <property type="match status" value="1"/>
</dbReference>
<dbReference type="AlphaFoldDB" id="A0A3G9FYC1"/>
<dbReference type="InterPro" id="IPR008928">
    <property type="entry name" value="6-hairpin_glycosidase_sf"/>
</dbReference>